<dbReference type="Pfam" id="PF05573">
    <property type="entry name" value="NosL"/>
    <property type="match status" value="1"/>
</dbReference>
<dbReference type="EMBL" id="AP024355">
    <property type="protein sequence ID" value="BCR06560.1"/>
    <property type="molecule type" value="Genomic_DNA"/>
</dbReference>
<feature type="signal peptide" evidence="1">
    <location>
        <begin position="1"/>
        <end position="25"/>
    </location>
</feature>
<name>A0ABN6E2I5_9BACT</name>
<dbReference type="Gene3D" id="3.30.70.2050">
    <property type="match status" value="1"/>
</dbReference>
<dbReference type="PANTHER" id="PTHR41247:SF1">
    <property type="entry name" value="HTH-TYPE TRANSCRIPTIONAL REPRESSOR YCNK"/>
    <property type="match status" value="1"/>
</dbReference>
<evidence type="ECO:0000313" key="3">
    <source>
        <dbReference type="Proteomes" id="UP001319827"/>
    </source>
</evidence>
<feature type="chain" id="PRO_5045634746" description="Nitrous oxide reductase accessory protein NosL" evidence="1">
    <location>
        <begin position="26"/>
        <end position="160"/>
    </location>
</feature>
<reference evidence="2 3" key="2">
    <citation type="journal article" date="2021" name="Int. J. Syst. Evol. Microbiol.">
        <title>Isolation and Polyphasic Characterization of Desulfuromonas versatilis sp. Nov., an Electrogenic Bacteria Capable of Versatile Metabolism Isolated from a Graphene Oxide-Reducing Enrichment Culture.</title>
        <authorList>
            <person name="Xie L."/>
            <person name="Yoshida N."/>
            <person name="Ishii S."/>
            <person name="Meng L."/>
        </authorList>
    </citation>
    <scope>NUCLEOTIDE SEQUENCE [LARGE SCALE GENOMIC DNA]</scope>
    <source>
        <strain evidence="2 3">NIT-T3</strain>
    </source>
</reference>
<dbReference type="RefSeq" id="WP_221249940.1">
    <property type="nucleotide sequence ID" value="NZ_AP024355.1"/>
</dbReference>
<sequence length="160" mass="17447">MNVKLIPGLALALLLSATLLTPVSAEEAISPGPGDRCPVCGMFVAPHPNWVTAIAFKDGSRVFFDGPKDMIRYYLSFADYNKTRTLEDVAGVFVTEYYSTRQMAAEEVFFVLGSDVMGPMGKELIPIAGREAAETFLRDHRGEKITTFAEIVGPGVPQSR</sequence>
<accession>A0ABN6E2I5</accession>
<dbReference type="SUPFAM" id="SSF160387">
    <property type="entry name" value="NosL/MerB-like"/>
    <property type="match status" value="1"/>
</dbReference>
<dbReference type="Proteomes" id="UP001319827">
    <property type="component" value="Chromosome"/>
</dbReference>
<dbReference type="PANTHER" id="PTHR41247">
    <property type="entry name" value="HTH-TYPE TRANSCRIPTIONAL REPRESSOR YCNK"/>
    <property type="match status" value="1"/>
</dbReference>
<dbReference type="InterPro" id="IPR008719">
    <property type="entry name" value="N2O_reductase_NosL"/>
</dbReference>
<proteinExistence type="predicted"/>
<protein>
    <recommendedName>
        <fullName evidence="4">Nitrous oxide reductase accessory protein NosL</fullName>
    </recommendedName>
</protein>
<reference evidence="2 3" key="1">
    <citation type="journal article" date="2016" name="C (Basel)">
        <title>Selective Growth of and Electricity Production by Marine Exoelectrogenic Bacteria in Self-Aggregated Hydrogel of Microbially Reduced Graphene Oxide.</title>
        <authorList>
            <person name="Yoshida N."/>
            <person name="Goto Y."/>
            <person name="Miyata Y."/>
        </authorList>
    </citation>
    <scope>NUCLEOTIDE SEQUENCE [LARGE SCALE GENOMIC DNA]</scope>
    <source>
        <strain evidence="2 3">NIT-T3</strain>
    </source>
</reference>
<keyword evidence="3" id="KW-1185">Reference proteome</keyword>
<keyword evidence="1" id="KW-0732">Signal</keyword>
<evidence type="ECO:0000256" key="1">
    <source>
        <dbReference type="SAM" id="SignalP"/>
    </source>
</evidence>
<gene>
    <name evidence="2" type="ORF">DESUT3_36290</name>
</gene>
<evidence type="ECO:0000313" key="2">
    <source>
        <dbReference type="EMBL" id="BCR06560.1"/>
    </source>
</evidence>
<evidence type="ECO:0008006" key="4">
    <source>
        <dbReference type="Google" id="ProtNLM"/>
    </source>
</evidence>
<organism evidence="2 3">
    <name type="scientific">Desulfuromonas versatilis</name>
    <dbReference type="NCBI Taxonomy" id="2802975"/>
    <lineage>
        <taxon>Bacteria</taxon>
        <taxon>Pseudomonadati</taxon>
        <taxon>Thermodesulfobacteriota</taxon>
        <taxon>Desulfuromonadia</taxon>
        <taxon>Desulfuromonadales</taxon>
        <taxon>Desulfuromonadaceae</taxon>
        <taxon>Desulfuromonas</taxon>
    </lineage>
</organism>